<evidence type="ECO:0000313" key="3">
    <source>
        <dbReference type="Proteomes" id="UP000015001"/>
    </source>
</evidence>
<comment type="caution">
    <text evidence="2">The sequence shown here is derived from an EMBL/GenBank/DDBJ whole genome shotgun (WGS) entry which is preliminary data.</text>
</comment>
<accession>S4NBL1</accession>
<dbReference type="EMBL" id="AOPY01001631">
    <property type="protein sequence ID" value="EPJ35499.1"/>
    <property type="molecule type" value="Genomic_DNA"/>
</dbReference>
<feature type="region of interest" description="Disordered" evidence="1">
    <location>
        <begin position="1"/>
        <end position="70"/>
    </location>
</feature>
<reference evidence="2 3" key="1">
    <citation type="submission" date="2013-02" db="EMBL/GenBank/DDBJ databases">
        <title>Draft Genome Sequence of Streptomyces afghaniensis, Which Produces Compounds of the Julimycin B-Complex.</title>
        <authorList>
            <person name="Gruening B.A."/>
            <person name="Praeg A."/>
            <person name="Erxleben A."/>
            <person name="Guenther S."/>
            <person name="Fiedler H.-P."/>
            <person name="Goodfellow M."/>
            <person name="Mueller M."/>
        </authorList>
    </citation>
    <scope>NUCLEOTIDE SEQUENCE [LARGE SCALE GENOMIC DNA]</scope>
    <source>
        <strain evidence="2 3">772</strain>
    </source>
</reference>
<evidence type="ECO:0000256" key="1">
    <source>
        <dbReference type="SAM" id="MobiDB-lite"/>
    </source>
</evidence>
<proteinExistence type="predicted"/>
<dbReference type="AlphaFoldDB" id="S4NBL1"/>
<dbReference type="PATRIC" id="fig|1283301.3.peg.7414"/>
<sequence>MDGLPRTGLGRGGRREGAREPGAGRGREAVQGSGCFAGHASIVHPGTDNGRPPRFRLPFRGGPRDRTMAV</sequence>
<dbReference type="Proteomes" id="UP000015001">
    <property type="component" value="Unassembled WGS sequence"/>
</dbReference>
<dbReference type="HOGENOM" id="CLU_2755958_0_0_11"/>
<feature type="compositionally biased region" description="Low complexity" evidence="1">
    <location>
        <begin position="50"/>
        <end position="61"/>
    </location>
</feature>
<keyword evidence="3" id="KW-1185">Reference proteome</keyword>
<evidence type="ECO:0000313" key="2">
    <source>
        <dbReference type="EMBL" id="EPJ35499.1"/>
    </source>
</evidence>
<organism evidence="2 3">
    <name type="scientific">Streptomyces afghaniensis 772</name>
    <dbReference type="NCBI Taxonomy" id="1283301"/>
    <lineage>
        <taxon>Bacteria</taxon>
        <taxon>Bacillati</taxon>
        <taxon>Actinomycetota</taxon>
        <taxon>Actinomycetes</taxon>
        <taxon>Kitasatosporales</taxon>
        <taxon>Streptomycetaceae</taxon>
        <taxon>Streptomyces</taxon>
    </lineage>
</organism>
<name>S4NBL1_9ACTN</name>
<protein>
    <submittedName>
        <fullName evidence="2">Uncharacterized protein</fullName>
    </submittedName>
</protein>
<gene>
    <name evidence="2" type="ORF">STAFG_7470</name>
</gene>